<dbReference type="EMBL" id="PCYK01000015">
    <property type="protein sequence ID" value="PIR45994.1"/>
    <property type="molecule type" value="Genomic_DNA"/>
</dbReference>
<evidence type="ECO:0008006" key="8">
    <source>
        <dbReference type="Google" id="ProtNLM"/>
    </source>
</evidence>
<dbReference type="PANTHER" id="PTHR43024">
    <property type="entry name" value="UDP-N-ACETYLMURAMOYL-TRIPEPTIDE--D-ALANYL-D-ALANINE LIGASE"/>
    <property type="match status" value="1"/>
</dbReference>
<evidence type="ECO:0000313" key="6">
    <source>
        <dbReference type="EMBL" id="PIR45994.1"/>
    </source>
</evidence>
<feature type="domain" description="Mur ligase central" evidence="5">
    <location>
        <begin position="104"/>
        <end position="255"/>
    </location>
</feature>
<evidence type="ECO:0000256" key="2">
    <source>
        <dbReference type="ARBA" id="ARBA00022741"/>
    </source>
</evidence>
<proteinExistence type="predicted"/>
<keyword evidence="2" id="KW-0547">Nucleotide-binding</keyword>
<dbReference type="SUPFAM" id="SSF53623">
    <property type="entry name" value="MurD-like peptide ligases, catalytic domain"/>
    <property type="match status" value="1"/>
</dbReference>
<keyword evidence="3" id="KW-0067">ATP-binding</keyword>
<dbReference type="Pfam" id="PF08245">
    <property type="entry name" value="Mur_ligase_M"/>
    <property type="match status" value="1"/>
</dbReference>
<dbReference type="GO" id="GO:0005524">
    <property type="term" value="F:ATP binding"/>
    <property type="evidence" value="ECO:0007669"/>
    <property type="project" value="UniProtKB-KW"/>
</dbReference>
<evidence type="ECO:0000256" key="1">
    <source>
        <dbReference type="ARBA" id="ARBA00022598"/>
    </source>
</evidence>
<dbReference type="GO" id="GO:0016881">
    <property type="term" value="F:acid-amino acid ligase activity"/>
    <property type="evidence" value="ECO:0007669"/>
    <property type="project" value="InterPro"/>
</dbReference>
<dbReference type="AlphaFoldDB" id="A0A2H0RIZ4"/>
<evidence type="ECO:0000313" key="7">
    <source>
        <dbReference type="Proteomes" id="UP000230431"/>
    </source>
</evidence>
<evidence type="ECO:0000256" key="3">
    <source>
        <dbReference type="ARBA" id="ARBA00022840"/>
    </source>
</evidence>
<keyword evidence="1" id="KW-0436">Ligase</keyword>
<dbReference type="Gene3D" id="3.40.1190.10">
    <property type="entry name" value="Mur-like, catalytic domain"/>
    <property type="match status" value="1"/>
</dbReference>
<dbReference type="InterPro" id="IPR004101">
    <property type="entry name" value="Mur_ligase_C"/>
</dbReference>
<accession>A0A2H0RIZ4</accession>
<dbReference type="Pfam" id="PF02875">
    <property type="entry name" value="Mur_ligase_C"/>
    <property type="match status" value="1"/>
</dbReference>
<organism evidence="6 7">
    <name type="scientific">Candidatus Vogelbacteria bacterium CG10_big_fil_rev_8_21_14_0_10_49_38</name>
    <dbReference type="NCBI Taxonomy" id="1975043"/>
    <lineage>
        <taxon>Bacteria</taxon>
        <taxon>Candidatus Vogeliibacteriota</taxon>
    </lineage>
</organism>
<protein>
    <recommendedName>
        <fullName evidence="8">UDP-N-acetylmuramoyl-tripeptide--D-alanyl-D-alanine ligase</fullName>
    </recommendedName>
</protein>
<dbReference type="SUPFAM" id="SSF53244">
    <property type="entry name" value="MurD-like peptide ligases, peptide-binding domain"/>
    <property type="match status" value="1"/>
</dbReference>
<name>A0A2H0RIZ4_9BACT</name>
<dbReference type="InterPro" id="IPR036615">
    <property type="entry name" value="Mur_ligase_C_dom_sf"/>
</dbReference>
<evidence type="ECO:0000259" key="4">
    <source>
        <dbReference type="Pfam" id="PF02875"/>
    </source>
</evidence>
<dbReference type="InterPro" id="IPR013221">
    <property type="entry name" value="Mur_ligase_cen"/>
</dbReference>
<reference evidence="6 7" key="1">
    <citation type="submission" date="2017-09" db="EMBL/GenBank/DDBJ databases">
        <title>Depth-based differentiation of microbial function through sediment-hosted aquifers and enrichment of novel symbionts in the deep terrestrial subsurface.</title>
        <authorList>
            <person name="Probst A.J."/>
            <person name="Ladd B."/>
            <person name="Jarett J.K."/>
            <person name="Geller-Mcgrath D.E."/>
            <person name="Sieber C.M."/>
            <person name="Emerson J.B."/>
            <person name="Anantharaman K."/>
            <person name="Thomas B.C."/>
            <person name="Malmstrom R."/>
            <person name="Stieglmeier M."/>
            <person name="Klingl A."/>
            <person name="Woyke T."/>
            <person name="Ryan C.M."/>
            <person name="Banfield J.F."/>
        </authorList>
    </citation>
    <scope>NUCLEOTIDE SEQUENCE [LARGE SCALE GENOMIC DNA]</scope>
    <source>
        <strain evidence="6">CG10_big_fil_rev_8_21_14_0_10_49_38</strain>
    </source>
</reference>
<dbReference type="InterPro" id="IPR051046">
    <property type="entry name" value="MurCDEF_CellWall_CoF430Synth"/>
</dbReference>
<feature type="domain" description="Mur ligase C-terminal" evidence="4">
    <location>
        <begin position="278"/>
        <end position="403"/>
    </location>
</feature>
<comment type="caution">
    <text evidence="6">The sequence shown here is derived from an EMBL/GenBank/DDBJ whole genome shotgun (WGS) entry which is preliminary data.</text>
</comment>
<gene>
    <name evidence="6" type="ORF">COV08_02155</name>
</gene>
<dbReference type="Gene3D" id="3.90.190.20">
    <property type="entry name" value="Mur ligase, C-terminal domain"/>
    <property type="match status" value="1"/>
</dbReference>
<dbReference type="PANTHER" id="PTHR43024:SF1">
    <property type="entry name" value="UDP-N-ACETYLMURAMOYL-TRIPEPTIDE--D-ALANYL-D-ALANINE LIGASE"/>
    <property type="match status" value="1"/>
</dbReference>
<dbReference type="InterPro" id="IPR036565">
    <property type="entry name" value="Mur-like_cat_sf"/>
</dbReference>
<evidence type="ECO:0000259" key="5">
    <source>
        <dbReference type="Pfam" id="PF08245"/>
    </source>
</evidence>
<sequence length="436" mass="48287">MLKQSFKKLVVFVLRFESRLYLRKYRPKIIAVVGSVGKTSTKDAIYRVLQAGGFSVRKSEKSYNSDFGVPLTILGCGSAWNDPLGWLEIMLYGLRRLLSRQPYPEWLVLEVGLEYPGEIKQIVGWVKFDLVVMTLLPEVPVHVEFFESRESIIAEKMLPALSVPSSGLVFLNADDANQLQFTPELKAKIITYGRSANADYQVSGSGEVVYSGTNTDRIPTGLGFELKHDDQIAKVFVPGVIGEHQIYPILAALALGREIGFRLGMMIDSLKDYLPPPGRLRLIAGLKDTVILDDTYNSSPAALAAALATLAELAVAGRKIAVIGDMMQLGNFTVSAHKEIGYRAAKICDLVVTVGLRAKFIDEALREKKYSAKKIKHFDDALSAGQYLQTVIKPGDVILFKASQAVRLEKAVEEIMLQPEAKAKLLARQDPEWQNR</sequence>
<dbReference type="Proteomes" id="UP000230431">
    <property type="component" value="Unassembled WGS sequence"/>
</dbReference>